<protein>
    <submittedName>
        <fullName evidence="3">Uncharacterized protein</fullName>
    </submittedName>
</protein>
<name>A0A8H3G4Q7_9LECA</name>
<evidence type="ECO:0000256" key="1">
    <source>
        <dbReference type="SAM" id="Coils"/>
    </source>
</evidence>
<feature type="region of interest" description="Disordered" evidence="2">
    <location>
        <begin position="202"/>
        <end position="222"/>
    </location>
</feature>
<dbReference type="Pfam" id="PF12511">
    <property type="entry name" value="DUF3716"/>
    <property type="match status" value="1"/>
</dbReference>
<accession>A0A8H3G4Q7</accession>
<dbReference type="Proteomes" id="UP000664203">
    <property type="component" value="Unassembled WGS sequence"/>
</dbReference>
<comment type="caution">
    <text evidence="3">The sequence shown here is derived from an EMBL/GenBank/DDBJ whole genome shotgun (WGS) entry which is preliminary data.</text>
</comment>
<gene>
    <name evidence="3" type="ORF">ALECFALPRED_007565</name>
</gene>
<feature type="coiled-coil region" evidence="1">
    <location>
        <begin position="229"/>
        <end position="256"/>
    </location>
</feature>
<dbReference type="AlphaFoldDB" id="A0A8H3G4Q7"/>
<dbReference type="OrthoDB" id="4174112at2759"/>
<reference evidence="3" key="1">
    <citation type="submission" date="2021-03" db="EMBL/GenBank/DDBJ databases">
        <authorList>
            <person name="Tagirdzhanova G."/>
        </authorList>
    </citation>
    <scope>NUCLEOTIDE SEQUENCE</scope>
</reference>
<dbReference type="InterPro" id="IPR022190">
    <property type="entry name" value="DUF3716"/>
</dbReference>
<evidence type="ECO:0000256" key="2">
    <source>
        <dbReference type="SAM" id="MobiDB-lite"/>
    </source>
</evidence>
<proteinExistence type="predicted"/>
<sequence length="362" mass="40234">MDQASEDHPSADWTSQLERWPCNDTSTKALQKLPRIRELTLRPRRPDLNSNPKKNQEAALGQICGELALPTCLRCAKGKGPFMECVVVKDRFALSCCNCHYSSQGLSCSFRVIESIPTNSTPNGLNATSDTLTEQARSTKMANSQSGPSAVLAGPEASQSDNSVSTRLISKTDDLRKPPTFGIDFASRRMVLDFTANEPLTGKRQRQEAAATSLARRGSQPEQRIDAVRQQSEETIQCLREEIQRLRREKFDQQARQLALIKGFVTSAAVVEGAVDVRGAELRCGLSNMSGTWEEMLVNEMLEEQQVFLNNDQQKTMRFEYETAQHSHAVTAIFDEKLSFMMGLSGQKSNMYSNGTTLELNA</sequence>
<evidence type="ECO:0000313" key="3">
    <source>
        <dbReference type="EMBL" id="CAF9938171.1"/>
    </source>
</evidence>
<feature type="region of interest" description="Disordered" evidence="2">
    <location>
        <begin position="119"/>
        <end position="163"/>
    </location>
</feature>
<dbReference type="EMBL" id="CAJPDR010000502">
    <property type="protein sequence ID" value="CAF9938171.1"/>
    <property type="molecule type" value="Genomic_DNA"/>
</dbReference>
<keyword evidence="4" id="KW-1185">Reference proteome</keyword>
<keyword evidence="1" id="KW-0175">Coiled coil</keyword>
<feature type="compositionally biased region" description="Polar residues" evidence="2">
    <location>
        <begin position="119"/>
        <end position="148"/>
    </location>
</feature>
<organism evidence="3 4">
    <name type="scientific">Alectoria fallacina</name>
    <dbReference type="NCBI Taxonomy" id="1903189"/>
    <lineage>
        <taxon>Eukaryota</taxon>
        <taxon>Fungi</taxon>
        <taxon>Dikarya</taxon>
        <taxon>Ascomycota</taxon>
        <taxon>Pezizomycotina</taxon>
        <taxon>Lecanoromycetes</taxon>
        <taxon>OSLEUM clade</taxon>
        <taxon>Lecanoromycetidae</taxon>
        <taxon>Lecanorales</taxon>
        <taxon>Lecanorineae</taxon>
        <taxon>Parmeliaceae</taxon>
        <taxon>Alectoria</taxon>
    </lineage>
</organism>
<evidence type="ECO:0000313" key="4">
    <source>
        <dbReference type="Proteomes" id="UP000664203"/>
    </source>
</evidence>